<accession>A0A2G9SFS5</accession>
<protein>
    <submittedName>
        <fullName evidence="1">Uncharacterized protein</fullName>
    </submittedName>
</protein>
<proteinExistence type="predicted"/>
<dbReference type="Proteomes" id="UP000228934">
    <property type="component" value="Unassembled WGS sequence"/>
</dbReference>
<gene>
    <name evidence="1" type="ORF">AB205_0207250</name>
</gene>
<evidence type="ECO:0000313" key="2">
    <source>
        <dbReference type="Proteomes" id="UP000228934"/>
    </source>
</evidence>
<reference evidence="2" key="1">
    <citation type="journal article" date="2017" name="Nat. Commun.">
        <title>The North American bullfrog draft genome provides insight into hormonal regulation of long noncoding RNA.</title>
        <authorList>
            <person name="Hammond S.A."/>
            <person name="Warren R.L."/>
            <person name="Vandervalk B.P."/>
            <person name="Kucuk E."/>
            <person name="Khan H."/>
            <person name="Gibb E.A."/>
            <person name="Pandoh P."/>
            <person name="Kirk H."/>
            <person name="Zhao Y."/>
            <person name="Jones M."/>
            <person name="Mungall A.J."/>
            <person name="Coope R."/>
            <person name="Pleasance S."/>
            <person name="Moore R.A."/>
            <person name="Holt R.A."/>
            <person name="Round J.M."/>
            <person name="Ohora S."/>
            <person name="Walle B.V."/>
            <person name="Veldhoen N."/>
            <person name="Helbing C.C."/>
            <person name="Birol I."/>
        </authorList>
    </citation>
    <scope>NUCLEOTIDE SEQUENCE [LARGE SCALE GENOMIC DNA]</scope>
</reference>
<dbReference type="EMBL" id="KV924056">
    <property type="protein sequence ID" value="PIO39000.1"/>
    <property type="molecule type" value="Genomic_DNA"/>
</dbReference>
<name>A0A2G9SFS5_AQUCT</name>
<dbReference type="AlphaFoldDB" id="A0A2G9SFS5"/>
<keyword evidence="2" id="KW-1185">Reference proteome</keyword>
<organism evidence="1 2">
    <name type="scientific">Aquarana catesbeiana</name>
    <name type="common">American bullfrog</name>
    <name type="synonym">Rana catesbeiana</name>
    <dbReference type="NCBI Taxonomy" id="8400"/>
    <lineage>
        <taxon>Eukaryota</taxon>
        <taxon>Metazoa</taxon>
        <taxon>Chordata</taxon>
        <taxon>Craniata</taxon>
        <taxon>Vertebrata</taxon>
        <taxon>Euteleostomi</taxon>
        <taxon>Amphibia</taxon>
        <taxon>Batrachia</taxon>
        <taxon>Anura</taxon>
        <taxon>Neobatrachia</taxon>
        <taxon>Ranoidea</taxon>
        <taxon>Ranidae</taxon>
        <taxon>Aquarana</taxon>
    </lineage>
</organism>
<evidence type="ECO:0000313" key="1">
    <source>
        <dbReference type="EMBL" id="PIO39000.1"/>
    </source>
</evidence>
<sequence length="67" mass="7550">MVFALRKMEHCFKKVQTGFHRALNSIVAGLDHRPHNCLPPNHSFCVAVVRLVCTLRHPYVSGPSVII</sequence>